<dbReference type="HAMAP" id="MF_00137">
    <property type="entry name" value="SAICAR_synth"/>
    <property type="match status" value="1"/>
</dbReference>
<feature type="domain" description="SAICAR synthetase/ADE2 N-terminal" evidence="12">
    <location>
        <begin position="16"/>
        <end position="264"/>
    </location>
</feature>
<dbReference type="GO" id="GO:0004639">
    <property type="term" value="F:phosphoribosylaminoimidazolesuccinocarboxamide synthase activity"/>
    <property type="evidence" value="ECO:0007669"/>
    <property type="project" value="UniProtKB-UniRule"/>
</dbReference>
<evidence type="ECO:0000256" key="10">
    <source>
        <dbReference type="ARBA" id="ARBA00048475"/>
    </source>
</evidence>
<dbReference type="AlphaFoldDB" id="A0A7L5AHA8"/>
<dbReference type="GO" id="GO:0005737">
    <property type="term" value="C:cytoplasm"/>
    <property type="evidence" value="ECO:0007669"/>
    <property type="project" value="TreeGrafter"/>
</dbReference>
<comment type="pathway">
    <text evidence="1 11">Purine metabolism; IMP biosynthesis via de novo pathway; 5-amino-1-(5-phospho-D-ribosyl)imidazole-4-carboxamide from 5-amino-1-(5-phospho-D-ribosyl)imidazole-4-carboxylate: step 1/2.</text>
</comment>
<keyword evidence="8 11" id="KW-0067">ATP-binding</keyword>
<evidence type="ECO:0000256" key="7">
    <source>
        <dbReference type="ARBA" id="ARBA00022755"/>
    </source>
</evidence>
<dbReference type="PROSITE" id="PS01058">
    <property type="entry name" value="SAICAR_SYNTHETASE_2"/>
    <property type="match status" value="1"/>
</dbReference>
<dbReference type="NCBIfam" id="TIGR00081">
    <property type="entry name" value="purC"/>
    <property type="match status" value="1"/>
</dbReference>
<evidence type="ECO:0000256" key="5">
    <source>
        <dbReference type="ARBA" id="ARBA00022598"/>
    </source>
</evidence>
<dbReference type="Gene3D" id="3.30.200.20">
    <property type="entry name" value="Phosphorylase Kinase, domain 1"/>
    <property type="match status" value="1"/>
</dbReference>
<dbReference type="Pfam" id="PF01259">
    <property type="entry name" value="SAICAR_synt"/>
    <property type="match status" value="1"/>
</dbReference>
<evidence type="ECO:0000313" key="13">
    <source>
        <dbReference type="EMBL" id="QHO68764.1"/>
    </source>
</evidence>
<dbReference type="InterPro" id="IPR018236">
    <property type="entry name" value="SAICAR_synthetase_CS"/>
</dbReference>
<dbReference type="FunFam" id="3.30.470.20:FF:000015">
    <property type="entry name" value="Phosphoribosylaminoimidazole-succinocarboxamide synthase"/>
    <property type="match status" value="1"/>
</dbReference>
<keyword evidence="5 11" id="KW-0436">Ligase</keyword>
<dbReference type="GO" id="GO:0006189">
    <property type="term" value="P:'de novo' IMP biosynthetic process"/>
    <property type="evidence" value="ECO:0007669"/>
    <property type="project" value="UniProtKB-UniRule"/>
</dbReference>
<dbReference type="SUPFAM" id="SSF56104">
    <property type="entry name" value="SAICAR synthase-like"/>
    <property type="match status" value="1"/>
</dbReference>
<reference evidence="13 14" key="1">
    <citation type="submission" date="2016-09" db="EMBL/GenBank/DDBJ databases">
        <title>Complete genome sequence of microbes from the polar regions.</title>
        <authorList>
            <person name="Liao L."/>
            <person name="Chen B."/>
        </authorList>
    </citation>
    <scope>NUCLEOTIDE SEQUENCE [LARGE SCALE GENOMIC DNA]</scope>
    <source>
        <strain evidence="13 14">ZS314</strain>
    </source>
</reference>
<comment type="catalytic activity">
    <reaction evidence="10 11">
        <text>5-amino-1-(5-phospho-D-ribosyl)imidazole-4-carboxylate + L-aspartate + ATP = (2S)-2-[5-amino-1-(5-phospho-beta-D-ribosyl)imidazole-4-carboxamido]succinate + ADP + phosphate + 2 H(+)</text>
        <dbReference type="Rhea" id="RHEA:22628"/>
        <dbReference type="ChEBI" id="CHEBI:15378"/>
        <dbReference type="ChEBI" id="CHEBI:29991"/>
        <dbReference type="ChEBI" id="CHEBI:30616"/>
        <dbReference type="ChEBI" id="CHEBI:43474"/>
        <dbReference type="ChEBI" id="CHEBI:58443"/>
        <dbReference type="ChEBI" id="CHEBI:77657"/>
        <dbReference type="ChEBI" id="CHEBI:456216"/>
        <dbReference type="EC" id="6.3.2.6"/>
    </reaction>
</comment>
<dbReference type="CDD" id="cd01414">
    <property type="entry name" value="SAICAR_synt_Sc"/>
    <property type="match status" value="1"/>
</dbReference>
<sequence>MGGVTDATDLPGWTHHYSGKVRDLYSSPKYPGRMLVVASDRVSAFDHILEPGIPGKGSLLTQLSLWWFAQLDGIPNHIVAPVADDPEASVGLPESVAGRAMLVKQLDMFPIECVVRGYLVGSGWLEYQQTQSVCGVPLPAGLENGDRLPEPIYTPAFKATLGDHDENITFQRTVELVGEDVATALRERSLEIFRRASVIASARGIILADTKFEFGTDPETGAITLGDEVLTSDSSRFWDAAVWESGNRGDSFDKQIVRNWLAANWDPTSIDGSPPPPLPAEIVAQTAARYRELIERLTRR</sequence>
<evidence type="ECO:0000256" key="9">
    <source>
        <dbReference type="ARBA" id="ARBA00030409"/>
    </source>
</evidence>
<protein>
    <recommendedName>
        <fullName evidence="4 11">Phosphoribosylaminoimidazole-succinocarboxamide synthase</fullName>
        <ecNumber evidence="3 11">6.3.2.6</ecNumber>
    </recommendedName>
    <alternativeName>
        <fullName evidence="9 11">SAICAR synthetase</fullName>
    </alternativeName>
</protein>
<evidence type="ECO:0000259" key="12">
    <source>
        <dbReference type="Pfam" id="PF01259"/>
    </source>
</evidence>
<dbReference type="GO" id="GO:0005524">
    <property type="term" value="F:ATP binding"/>
    <property type="evidence" value="ECO:0007669"/>
    <property type="project" value="UniProtKB-KW"/>
</dbReference>
<evidence type="ECO:0000256" key="4">
    <source>
        <dbReference type="ARBA" id="ARBA00016460"/>
    </source>
</evidence>
<evidence type="ECO:0000256" key="1">
    <source>
        <dbReference type="ARBA" id="ARBA00004672"/>
    </source>
</evidence>
<name>A0A7L5AHA8_9MICO</name>
<evidence type="ECO:0000256" key="3">
    <source>
        <dbReference type="ARBA" id="ARBA00012217"/>
    </source>
</evidence>
<evidence type="ECO:0000256" key="11">
    <source>
        <dbReference type="HAMAP-Rule" id="MF_00137"/>
    </source>
</evidence>
<accession>A0A7L5AHA8</accession>
<dbReference type="EMBL" id="CP017146">
    <property type="protein sequence ID" value="QHO68764.1"/>
    <property type="molecule type" value="Genomic_DNA"/>
</dbReference>
<keyword evidence="6 11" id="KW-0547">Nucleotide-binding</keyword>
<dbReference type="PANTHER" id="PTHR43700">
    <property type="entry name" value="PHOSPHORIBOSYLAMINOIMIDAZOLE-SUCCINOCARBOXAMIDE SYNTHASE"/>
    <property type="match status" value="1"/>
</dbReference>
<dbReference type="Proteomes" id="UP000464507">
    <property type="component" value="Chromosome"/>
</dbReference>
<evidence type="ECO:0000256" key="6">
    <source>
        <dbReference type="ARBA" id="ARBA00022741"/>
    </source>
</evidence>
<evidence type="ECO:0000256" key="2">
    <source>
        <dbReference type="ARBA" id="ARBA00010190"/>
    </source>
</evidence>
<dbReference type="InterPro" id="IPR028923">
    <property type="entry name" value="SAICAR_synt/ADE2_N"/>
</dbReference>
<comment type="similarity">
    <text evidence="2 11">Belongs to the SAICAR synthetase family.</text>
</comment>
<keyword evidence="7 11" id="KW-0658">Purine biosynthesis</keyword>
<dbReference type="EC" id="6.3.2.6" evidence="3 11"/>
<organism evidence="13 14">
    <name type="scientific">Marisediminicola antarctica</name>
    <dbReference type="NCBI Taxonomy" id="674079"/>
    <lineage>
        <taxon>Bacteria</taxon>
        <taxon>Bacillati</taxon>
        <taxon>Actinomycetota</taxon>
        <taxon>Actinomycetes</taxon>
        <taxon>Micrococcales</taxon>
        <taxon>Microbacteriaceae</taxon>
        <taxon>Marisediminicola</taxon>
    </lineage>
</organism>
<evidence type="ECO:0000313" key="14">
    <source>
        <dbReference type="Proteomes" id="UP000464507"/>
    </source>
</evidence>
<evidence type="ECO:0000256" key="8">
    <source>
        <dbReference type="ARBA" id="ARBA00022840"/>
    </source>
</evidence>
<dbReference type="NCBIfam" id="NF010568">
    <property type="entry name" value="PRK13961.1"/>
    <property type="match status" value="1"/>
</dbReference>
<dbReference type="PANTHER" id="PTHR43700:SF1">
    <property type="entry name" value="PHOSPHORIBOSYLAMINOIMIDAZOLE-SUCCINOCARBOXAMIDE SYNTHASE"/>
    <property type="match status" value="1"/>
</dbReference>
<gene>
    <name evidence="11" type="primary">purC</name>
    <name evidence="13" type="ORF">BHD05_03025</name>
</gene>
<keyword evidence="14" id="KW-1185">Reference proteome</keyword>
<dbReference type="UniPathway" id="UPA00074">
    <property type="reaction ID" value="UER00131"/>
</dbReference>
<proteinExistence type="inferred from homology"/>
<dbReference type="InterPro" id="IPR001636">
    <property type="entry name" value="SAICAR_synth"/>
</dbReference>
<dbReference type="OrthoDB" id="9801549at2"/>
<dbReference type="Gene3D" id="3.30.470.20">
    <property type="entry name" value="ATP-grasp fold, B domain"/>
    <property type="match status" value="1"/>
</dbReference>
<dbReference type="KEGG" id="mant:BHD05_03025"/>